<feature type="region of interest" description="Disordered" evidence="6">
    <location>
        <begin position="1390"/>
        <end position="1578"/>
    </location>
</feature>
<dbReference type="InterPro" id="IPR052060">
    <property type="entry name" value="Bromo_WD_repeat"/>
</dbReference>
<feature type="region of interest" description="Disordered" evidence="6">
    <location>
        <begin position="1676"/>
        <end position="1703"/>
    </location>
</feature>
<feature type="compositionally biased region" description="Polar residues" evidence="6">
    <location>
        <begin position="1636"/>
        <end position="1651"/>
    </location>
</feature>
<dbReference type="InterPro" id="IPR019775">
    <property type="entry name" value="WD40_repeat_CS"/>
</dbReference>
<feature type="compositionally biased region" description="Low complexity" evidence="6">
    <location>
        <begin position="864"/>
        <end position="883"/>
    </location>
</feature>
<dbReference type="PROSITE" id="PS50014">
    <property type="entry name" value="BROMODOMAIN_2"/>
    <property type="match status" value="2"/>
</dbReference>
<dbReference type="CDD" id="cd00200">
    <property type="entry name" value="WD40"/>
    <property type="match status" value="1"/>
</dbReference>
<dbReference type="Pfam" id="PF00400">
    <property type="entry name" value="WD40"/>
    <property type="match status" value="5"/>
</dbReference>
<dbReference type="InterPro" id="IPR057452">
    <property type="entry name" value="BRWD/PHIP_N"/>
</dbReference>
<feature type="compositionally biased region" description="Polar residues" evidence="6">
    <location>
        <begin position="1487"/>
        <end position="1509"/>
    </location>
</feature>
<feature type="repeat" description="WD" evidence="5">
    <location>
        <begin position="389"/>
        <end position="424"/>
    </location>
</feature>
<dbReference type="Pfam" id="PF25437">
    <property type="entry name" value="BRWD1_N"/>
    <property type="match status" value="1"/>
</dbReference>
<feature type="compositionally biased region" description="Low complexity" evidence="6">
    <location>
        <begin position="1555"/>
        <end position="1569"/>
    </location>
</feature>
<keyword evidence="9" id="KW-1185">Reference proteome</keyword>
<dbReference type="PANTHER" id="PTHR16266:SF17">
    <property type="entry name" value="BRWD3"/>
    <property type="match status" value="1"/>
</dbReference>
<keyword evidence="2" id="KW-0677">Repeat</keyword>
<evidence type="ECO:0000256" key="4">
    <source>
        <dbReference type="PROSITE-ProRule" id="PRU00035"/>
    </source>
</evidence>
<keyword evidence="1 5" id="KW-0853">WD repeat</keyword>
<dbReference type="InterPro" id="IPR057451">
    <property type="entry name" value="BRWD/PHIP_AD"/>
</dbReference>
<dbReference type="PANTHER" id="PTHR16266">
    <property type="entry name" value="WD REPEAT DOMAIN 9"/>
    <property type="match status" value="1"/>
</dbReference>
<dbReference type="PROSITE" id="PS50294">
    <property type="entry name" value="WD_REPEATS_REGION"/>
    <property type="match status" value="2"/>
</dbReference>
<organism evidence="8 9">
    <name type="scientific">Nesidiocoris tenuis</name>
    <dbReference type="NCBI Taxonomy" id="355587"/>
    <lineage>
        <taxon>Eukaryota</taxon>
        <taxon>Metazoa</taxon>
        <taxon>Ecdysozoa</taxon>
        <taxon>Arthropoda</taxon>
        <taxon>Hexapoda</taxon>
        <taxon>Insecta</taxon>
        <taxon>Pterygota</taxon>
        <taxon>Neoptera</taxon>
        <taxon>Paraneoptera</taxon>
        <taxon>Hemiptera</taxon>
        <taxon>Heteroptera</taxon>
        <taxon>Panheteroptera</taxon>
        <taxon>Cimicomorpha</taxon>
        <taxon>Miridae</taxon>
        <taxon>Dicyphina</taxon>
        <taxon>Nesidiocoris</taxon>
    </lineage>
</organism>
<accession>A0ABN7BCK3</accession>
<dbReference type="Proteomes" id="UP001307889">
    <property type="component" value="Chromosome 12"/>
</dbReference>
<evidence type="ECO:0000313" key="9">
    <source>
        <dbReference type="Proteomes" id="UP001307889"/>
    </source>
</evidence>
<evidence type="ECO:0000256" key="3">
    <source>
        <dbReference type="ARBA" id="ARBA00023117"/>
    </source>
</evidence>
<dbReference type="CDD" id="cd05529">
    <property type="entry name" value="Bromo_WDR9_I_like"/>
    <property type="match status" value="1"/>
</dbReference>
<evidence type="ECO:0000256" key="2">
    <source>
        <dbReference type="ARBA" id="ARBA00022737"/>
    </source>
</evidence>
<dbReference type="SUPFAM" id="SSF50978">
    <property type="entry name" value="WD40 repeat-like"/>
    <property type="match status" value="1"/>
</dbReference>
<dbReference type="InterPro" id="IPR015943">
    <property type="entry name" value="WD40/YVTN_repeat-like_dom_sf"/>
</dbReference>
<sequence>MRKFSLFQFLTVSKTIIDQKILVYQLKFFRWNVPLIFSRELYFLITKYLKNGPCKEAAKVLQDELERQKLVPRRLDWEGEEHEQSFSDMEKKYPHIQPNHLEEICGRLAPLLDEKVKPTVSGLKPSLLGIGKQSLLRTKPLEKRAYNVLDFVLRRHGASVDPSNVISNHNVVHSILGQTISGPSSSRHLVPPKTYSRFQLIKRTTGHLTAIYCILFDRSGLYLITGADDDLVKVWSVVDGRLLNSFRGAEAEITDLAISYDNTLVAAGSLDKIIRVWNLQYGYPVATLASHSGSITNLIFSPYIKNECTYLVSTSTDGSVAFWSYAKIDGQHVFEPKPLQYHEKLRPGQAQMLCAEFSPGGMFLAAGSADHHVRVYRMDTDVPHRILEAAKHTDRVDTILWANRSLKFVSSSKDGCAYIWHYESQHWATRKLLMATNLKGSKDDTEEKKKLFLAMVCWTVDDSHLVTSINDNSIRIWNVASWELVHVLRIHKADVYVLEYHPHNPRIVMSAGHDGLIHILDIFAGEVLSSFQNYKEGLGNGAIFDAKWSPNGTMVAASDSNGNFLTLGFSHLSEKIKEVPTELFFHTDYRTIVRDAVTNTLYDEQTQTPPHLMPPPFLVDIEGSPYPPTFQRLVPGRDNCTLEQLVPNLYVTPAGHQAVLGEGVSVRSNIDEMILALANGSPSQAPQPPPSSPSSRGPTGESNRPPVTLDWKERIIVRPLSRGALAARRQRIEALGKLELEIYVRESQRAPPPVVVEEVAAPTASRRQGRRPPPAYRTRAVRGQQLSEQENEAPEPEEPEDAQDSSVDSEALSPESSEDSASTEYSDWVAEHSLQLEPPKRSRQRKAKKPIPSAARTSTRRVGSMPAPAASSSNVPSSSTAPLPSLPVEIPDAYKPSEWLSEVIPKKFPYYPQMGDEVMFFAQGYELYLKAVMNKRVYVLSSTQRTPWGKLQLKEPELVKIIGIKYELRPPRLCCLRLAVMKPNGKLTSDRFTIKYHDIPDVIDFFVLKQTYDIAMERQWKVGDRFRSMIDDGWWWGTIESRTRSNSMFLGYSIKWDNGESEAMSPWDMEPIDYSREPEVEGGSVPVLPEEIAAILYHPRSDEWPGDDREIACQRILVGLERIMSLAVAEQFNVPVDTAVYPTYSYIVEFPIDLSTIKARFENRFYRRVTAAQFDIRYLATNAEKYNEPHSSIVKQARIVTDLCLRICKDTSGVDVTQLYRQLLDTYHSSASELDEPLPGPSTSRGGAGAVPRRERAAASRSLRAMNRAHQRNPDWRRDCLQLLDLLFNCADSEPFREPVDRLEHPDYDKVIDTPMDLGTIKEELLGGNYTNPAEFCKDVRMIFSNSKSYNTNKRSKIYVMTVRLSALAEEHMKRILSLWKSAMRRKLRIDEGPRKPAARRRKNKKNDSDNESTQSSSSEDGDSDYNTKKPSRPKRKAPQESSSKSGETSINGLRNRSHLASRAIQSSDSSSEDEAGPSSRGEIQNHRINGTSQPSSTAVGNRRVASTHNYKEALGSSSSSSDEPTKNWTLNGHIKVLRPVRRAAAQNSTTNHKSSSSSSSSGSSNSNSDVEDRSRPRLNIVRISKATAAQLNGKISCDTGGRTSRNISQNVSLYIDKSSTDDDDDVEVTRHEQTNGHTFSVEDSVSASISEQDDDNVEEEEELEVTEKVIVMRNPTAPPVIRGTKRRRRPSDSEDDVCSFGSAGGVVSRTLRAIKRPNYAVEVDDEDSAHGNESQRPRRNAQTTAVQRYNDATDSQSSNNSSSRFARRVVRTNDKVYKDASTSDDEVDNTRMPGGRSVQTVRPVRTTAVGGALKKYDDPGSQSDEDDDDDEAVGIRLRPNRSQQNAKGAQGRPSRASAANRTYVEPHSDEDIVRPKSSVRSSRQLSSDDDSATEDESASDSSNRSRSKPSISISSRGRVRKITARARAFLRD</sequence>
<protein>
    <submittedName>
        <fullName evidence="8">Bromodomain and WD repeat-containing protein 1-like</fullName>
    </submittedName>
</protein>
<feature type="region of interest" description="Disordered" evidence="6">
    <location>
        <begin position="1231"/>
        <end position="1262"/>
    </location>
</feature>
<feature type="compositionally biased region" description="Basic and acidic residues" evidence="6">
    <location>
        <begin position="1865"/>
        <end position="1875"/>
    </location>
</feature>
<feature type="domain" description="Bromo" evidence="7">
    <location>
        <begin position="1288"/>
        <end position="1358"/>
    </location>
</feature>
<feature type="compositionally biased region" description="Low complexity" evidence="6">
    <location>
        <begin position="1900"/>
        <end position="1917"/>
    </location>
</feature>
<dbReference type="PROSITE" id="PS00678">
    <property type="entry name" value="WD_REPEATS_1"/>
    <property type="match status" value="2"/>
</dbReference>
<dbReference type="InterPro" id="IPR036427">
    <property type="entry name" value="Bromodomain-like_sf"/>
</dbReference>
<feature type="region of interest" description="Disordered" evidence="6">
    <location>
        <begin position="758"/>
        <end position="883"/>
    </location>
</feature>
<evidence type="ECO:0000256" key="6">
    <source>
        <dbReference type="SAM" id="MobiDB-lite"/>
    </source>
</evidence>
<evidence type="ECO:0000256" key="1">
    <source>
        <dbReference type="ARBA" id="ARBA00022574"/>
    </source>
</evidence>
<dbReference type="SMART" id="SM00297">
    <property type="entry name" value="BROMO"/>
    <property type="match status" value="2"/>
</dbReference>
<dbReference type="EMBL" id="AP028920">
    <property type="protein sequence ID" value="BET00877.1"/>
    <property type="molecule type" value="Genomic_DNA"/>
</dbReference>
<evidence type="ECO:0000256" key="5">
    <source>
        <dbReference type="PROSITE-ProRule" id="PRU00221"/>
    </source>
</evidence>
<dbReference type="Pfam" id="PF00439">
    <property type="entry name" value="Bromodomain"/>
    <property type="match status" value="2"/>
</dbReference>
<feature type="compositionally biased region" description="Polar residues" evidence="6">
    <location>
        <begin position="1440"/>
        <end position="1455"/>
    </location>
</feature>
<feature type="repeat" description="WD" evidence="5">
    <location>
        <begin position="288"/>
        <end position="324"/>
    </location>
</feature>
<feature type="region of interest" description="Disordered" evidence="6">
    <location>
        <begin position="1723"/>
        <end position="1921"/>
    </location>
</feature>
<reference evidence="8 9" key="1">
    <citation type="submission" date="2023-09" db="EMBL/GenBank/DDBJ databases">
        <title>Nesidiocoris tenuis whole genome shotgun sequence.</title>
        <authorList>
            <person name="Shibata T."/>
            <person name="Shimoda M."/>
            <person name="Kobayashi T."/>
            <person name="Uehara T."/>
        </authorList>
    </citation>
    <scope>NUCLEOTIDE SEQUENCE [LARGE SCALE GENOMIC DNA]</scope>
    <source>
        <strain evidence="8 9">Japan</strain>
    </source>
</reference>
<keyword evidence="3 4" id="KW-0103">Bromodomain</keyword>
<feature type="repeat" description="WD" evidence="5">
    <location>
        <begin position="204"/>
        <end position="245"/>
    </location>
</feature>
<feature type="compositionally biased region" description="Polar residues" evidence="6">
    <location>
        <begin position="1741"/>
        <end position="1755"/>
    </location>
</feature>
<proteinExistence type="predicted"/>
<feature type="domain" description="Bromo" evidence="7">
    <location>
        <begin position="1124"/>
        <end position="1194"/>
    </location>
</feature>
<feature type="compositionally biased region" description="Acidic residues" evidence="6">
    <location>
        <begin position="1888"/>
        <end position="1899"/>
    </location>
</feature>
<dbReference type="PROSITE" id="PS50082">
    <property type="entry name" value="WD_REPEATS_2"/>
    <property type="match status" value="5"/>
</dbReference>
<dbReference type="PRINTS" id="PR00503">
    <property type="entry name" value="BROMODOMAIN"/>
</dbReference>
<feature type="compositionally biased region" description="Acidic residues" evidence="6">
    <location>
        <begin position="789"/>
        <end position="803"/>
    </location>
</feature>
<dbReference type="InterPro" id="IPR001680">
    <property type="entry name" value="WD40_rpt"/>
</dbReference>
<feature type="compositionally biased region" description="Acidic residues" evidence="6">
    <location>
        <begin position="1652"/>
        <end position="1661"/>
    </location>
</feature>
<dbReference type="Pfam" id="PF25313">
    <property type="entry name" value="BRWD_AD"/>
    <property type="match status" value="1"/>
</dbReference>
<name>A0ABN7BCK3_9HEMI</name>
<feature type="compositionally biased region" description="Acidic residues" evidence="6">
    <location>
        <begin position="1824"/>
        <end position="1833"/>
    </location>
</feature>
<feature type="region of interest" description="Disordered" evidence="6">
    <location>
        <begin position="679"/>
        <end position="710"/>
    </location>
</feature>
<dbReference type="SUPFAM" id="SSF47370">
    <property type="entry name" value="Bromodomain"/>
    <property type="match status" value="2"/>
</dbReference>
<dbReference type="InterPro" id="IPR001487">
    <property type="entry name" value="Bromodomain"/>
</dbReference>
<dbReference type="InterPro" id="IPR036322">
    <property type="entry name" value="WD40_repeat_dom_sf"/>
</dbReference>
<dbReference type="SMART" id="SM00320">
    <property type="entry name" value="WD40"/>
    <property type="match status" value="8"/>
</dbReference>
<dbReference type="Gene3D" id="1.20.920.10">
    <property type="entry name" value="Bromodomain-like"/>
    <property type="match status" value="2"/>
</dbReference>
<feature type="repeat" description="WD" evidence="5">
    <location>
        <begin position="246"/>
        <end position="287"/>
    </location>
</feature>
<dbReference type="Gene3D" id="2.130.10.10">
    <property type="entry name" value="YVTN repeat-like/Quinoprotein amine dehydrogenase"/>
    <property type="match status" value="3"/>
</dbReference>
<feature type="repeat" description="WD" evidence="5">
    <location>
        <begin position="456"/>
        <end position="487"/>
    </location>
</feature>
<gene>
    <name evidence="8" type="ORF">NTJ_13693</name>
</gene>
<feature type="region of interest" description="Disordered" evidence="6">
    <location>
        <begin position="1616"/>
        <end position="1661"/>
    </location>
</feature>
<evidence type="ECO:0000259" key="7">
    <source>
        <dbReference type="PROSITE" id="PS50014"/>
    </source>
</evidence>
<evidence type="ECO:0000313" key="8">
    <source>
        <dbReference type="EMBL" id="BET00877.1"/>
    </source>
</evidence>